<evidence type="ECO:0000256" key="11">
    <source>
        <dbReference type="RuleBase" id="RU003357"/>
    </source>
</evidence>
<keyword evidence="15" id="KW-0675">Receptor</keyword>
<proteinExistence type="inferred from homology"/>
<protein>
    <submittedName>
        <fullName evidence="15">TonB-dependent outer membrane receptor</fullName>
    </submittedName>
</protein>
<evidence type="ECO:0000256" key="3">
    <source>
        <dbReference type="ARBA" id="ARBA00022452"/>
    </source>
</evidence>
<evidence type="ECO:0000256" key="6">
    <source>
        <dbReference type="ARBA" id="ARBA00023077"/>
    </source>
</evidence>
<feature type="chain" id="PRO_5043504824" evidence="12">
    <location>
        <begin position="34"/>
        <end position="975"/>
    </location>
</feature>
<feature type="domain" description="TonB-dependent receptor plug" evidence="14">
    <location>
        <begin position="65"/>
        <end position="177"/>
    </location>
</feature>
<dbReference type="Pfam" id="PF00593">
    <property type="entry name" value="TonB_dep_Rec_b-barrel"/>
    <property type="match status" value="1"/>
</dbReference>
<organism evidence="15 16">
    <name type="scientific">Lysobacter enzymogenes</name>
    <dbReference type="NCBI Taxonomy" id="69"/>
    <lineage>
        <taxon>Bacteria</taxon>
        <taxon>Pseudomonadati</taxon>
        <taxon>Pseudomonadota</taxon>
        <taxon>Gammaproteobacteria</taxon>
        <taxon>Lysobacterales</taxon>
        <taxon>Lysobacteraceae</taxon>
        <taxon>Lysobacter</taxon>
    </lineage>
</organism>
<dbReference type="PROSITE" id="PS52016">
    <property type="entry name" value="TONB_DEPENDENT_REC_3"/>
    <property type="match status" value="1"/>
</dbReference>
<sequence>MSLHIPGVHFVNRKHLTVAVCTALVGMAAPAYAQEQAASNSGEAITKIETVTVTGSRISNPNVVSAQPVSVLTAEDIKATGAVNIGDVLTTMPALATSFTMGNSGRFIGTAGISMQDLRNLGTQRTLVLVNGRRMVGAMAGDTAVDTNLIPADWIERVEIITGGASAVYGADAVSGVINFILKKKYEGVNLHAQYGSSQHGSFGKSLFAVTAGTNFADDRGNIAASLEHARQDALEFRDRFGNEDLVTINTPGGKYARSYFKNGGSYEFTTGGVFSRTGSFSNPANLYVFNPDGTYRPLRIDGLRDTGRRRCTDCDHNDSNRANQLQPKYDRTTFNTAGSFDINENHRLYMEGLYNQANSKSLGTAAFNTFGTYGGHFIDPDNAYVSPALNALTGGQGFVVSRDDFDSGRRGEDTKRKTMRLVLGAEGVLGSKGDWQYDASVNYGRTHETRENFNNRYMERFYAGLDAVDNGSGKIVCRSQVDPTSVNSNLGTTISAETAASCIPFKIFGDGAISQAARDWFNVTTKSKTRLSQFVAGGSLVNNNLFELPAGPVSLATGLEYRRETSEQINDPLDKAGLTFLNAIPDSRGSYNVRELWIETAVPLLHDLPLIKNMTLGGAVRFSDYDTIGNTRAWRYNLDWAINDSLRLRGNSSSAVRAPNIGELFGGQSQNFMIMDDPCDAQQIGRGKDPAVRRANCAALGLPANFTDQVTGSNEGLSGSNPDLEPETGKTWTYGFVFTPTFLEGFSLNVDYWKIKLRNAISSLDFEQMAQRCVDNVGGINNTYCANVQRRADGQISFVTATLQNIAARETDGIDIGASYSHEFYGGKMSWQLDATRTLNYTDYPFQTSPDEKVEYLGALGYPKWKAVASVNYKRDNWDASWSTRFVSGVARQTDWDTYKADPLFLAPAKAGSGTVHDVRVSYDFADTGWNVYGGITNLFDSDPPLAMYGNTFGSGVYDTIGRAYYLGVNYKFR</sequence>
<evidence type="ECO:0000256" key="5">
    <source>
        <dbReference type="ARBA" id="ARBA00022729"/>
    </source>
</evidence>
<accession>A0AAU9AG24</accession>
<keyword evidence="6 10" id="KW-0798">TonB box</keyword>
<dbReference type="KEGG" id="lem:LEN_0351"/>
<dbReference type="InterPro" id="IPR012910">
    <property type="entry name" value="Plug_dom"/>
</dbReference>
<evidence type="ECO:0000313" key="15">
    <source>
        <dbReference type="EMBL" id="BAV95838.1"/>
    </source>
</evidence>
<dbReference type="EMBL" id="AP014940">
    <property type="protein sequence ID" value="BAV95838.1"/>
    <property type="molecule type" value="Genomic_DNA"/>
</dbReference>
<keyword evidence="5 12" id="KW-0732">Signal</keyword>
<dbReference type="CDD" id="cd01347">
    <property type="entry name" value="ligand_gated_channel"/>
    <property type="match status" value="1"/>
</dbReference>
<evidence type="ECO:0000256" key="9">
    <source>
        <dbReference type="PROSITE-ProRule" id="PRU01360"/>
    </source>
</evidence>
<keyword evidence="7 9" id="KW-0472">Membrane</keyword>
<gene>
    <name evidence="15" type="ORF">LEN_0351</name>
</gene>
<evidence type="ECO:0000256" key="8">
    <source>
        <dbReference type="ARBA" id="ARBA00023237"/>
    </source>
</evidence>
<dbReference type="InterPro" id="IPR037066">
    <property type="entry name" value="Plug_dom_sf"/>
</dbReference>
<name>A0AAU9AG24_LYSEN</name>
<evidence type="ECO:0000256" key="1">
    <source>
        <dbReference type="ARBA" id="ARBA00004571"/>
    </source>
</evidence>
<comment type="subcellular location">
    <subcellularLocation>
        <location evidence="1 9">Cell outer membrane</location>
        <topology evidence="1 9">Multi-pass membrane protein</topology>
    </subcellularLocation>
</comment>
<keyword evidence="2 9" id="KW-0813">Transport</keyword>
<dbReference type="SUPFAM" id="SSF56935">
    <property type="entry name" value="Porins"/>
    <property type="match status" value="1"/>
</dbReference>
<evidence type="ECO:0000259" key="14">
    <source>
        <dbReference type="Pfam" id="PF07715"/>
    </source>
</evidence>
<evidence type="ECO:0000256" key="7">
    <source>
        <dbReference type="ARBA" id="ARBA00023136"/>
    </source>
</evidence>
<dbReference type="InterPro" id="IPR039426">
    <property type="entry name" value="TonB-dep_rcpt-like"/>
</dbReference>
<dbReference type="AlphaFoldDB" id="A0AAU9AG24"/>
<dbReference type="GO" id="GO:0009279">
    <property type="term" value="C:cell outer membrane"/>
    <property type="evidence" value="ECO:0007669"/>
    <property type="project" value="UniProtKB-SubCell"/>
</dbReference>
<dbReference type="PROSITE" id="PS00430">
    <property type="entry name" value="TONB_DEPENDENT_REC_1"/>
    <property type="match status" value="1"/>
</dbReference>
<evidence type="ECO:0000256" key="2">
    <source>
        <dbReference type="ARBA" id="ARBA00022448"/>
    </source>
</evidence>
<comment type="similarity">
    <text evidence="9 11">Belongs to the TonB-dependent receptor family.</text>
</comment>
<evidence type="ECO:0000256" key="4">
    <source>
        <dbReference type="ARBA" id="ARBA00022692"/>
    </source>
</evidence>
<dbReference type="Pfam" id="PF07715">
    <property type="entry name" value="Plug"/>
    <property type="match status" value="1"/>
</dbReference>
<dbReference type="PANTHER" id="PTHR47234:SF2">
    <property type="entry name" value="TONB-DEPENDENT RECEPTOR"/>
    <property type="match status" value="1"/>
</dbReference>
<evidence type="ECO:0000313" key="16">
    <source>
        <dbReference type="Proteomes" id="UP000218824"/>
    </source>
</evidence>
<dbReference type="Proteomes" id="UP000218824">
    <property type="component" value="Chromosome"/>
</dbReference>
<feature type="domain" description="TonB-dependent receptor-like beta-barrel" evidence="13">
    <location>
        <begin position="370"/>
        <end position="940"/>
    </location>
</feature>
<dbReference type="InterPro" id="IPR010916">
    <property type="entry name" value="TonB_box_CS"/>
</dbReference>
<dbReference type="Gene3D" id="2.40.170.20">
    <property type="entry name" value="TonB-dependent receptor, beta-barrel domain"/>
    <property type="match status" value="1"/>
</dbReference>
<evidence type="ECO:0000256" key="12">
    <source>
        <dbReference type="SAM" id="SignalP"/>
    </source>
</evidence>
<dbReference type="PANTHER" id="PTHR47234">
    <property type="match status" value="1"/>
</dbReference>
<dbReference type="Gene3D" id="2.170.130.10">
    <property type="entry name" value="TonB-dependent receptor, plug domain"/>
    <property type="match status" value="1"/>
</dbReference>
<reference evidence="15 16" key="1">
    <citation type="journal article" date="2017" name="DNA Res.">
        <title>Complete genome sequence and expression profile of the commercial lytic enzyme producer Lysobacter enzymogenes M497-1.</title>
        <authorList>
            <person name="Takami H."/>
            <person name="Toyoda A."/>
            <person name="Uchiyama I."/>
            <person name="Itoh T."/>
            <person name="Takaki Y."/>
            <person name="Arai W."/>
            <person name="Nishi S."/>
            <person name="Kawai M."/>
            <person name="Shinya K."/>
            <person name="Ikeda H."/>
        </authorList>
    </citation>
    <scope>NUCLEOTIDE SEQUENCE [LARGE SCALE GENOMIC DNA]</scope>
    <source>
        <strain evidence="15 16">M497-1</strain>
    </source>
</reference>
<keyword evidence="3 9" id="KW-1134">Transmembrane beta strand</keyword>
<dbReference type="InterPro" id="IPR000531">
    <property type="entry name" value="Beta-barrel_TonB"/>
</dbReference>
<evidence type="ECO:0000256" key="10">
    <source>
        <dbReference type="PROSITE-ProRule" id="PRU10143"/>
    </source>
</evidence>
<keyword evidence="8 9" id="KW-0998">Cell outer membrane</keyword>
<evidence type="ECO:0000259" key="13">
    <source>
        <dbReference type="Pfam" id="PF00593"/>
    </source>
</evidence>
<feature type="short sequence motif" description="TonB box" evidence="10">
    <location>
        <begin position="50"/>
        <end position="56"/>
    </location>
</feature>
<dbReference type="InterPro" id="IPR036942">
    <property type="entry name" value="Beta-barrel_TonB_sf"/>
</dbReference>
<keyword evidence="4 9" id="KW-0812">Transmembrane</keyword>
<feature type="signal peptide" evidence="12">
    <location>
        <begin position="1"/>
        <end position="33"/>
    </location>
</feature>